<dbReference type="AlphaFoldDB" id="A0A8J4FTP4"/>
<dbReference type="EMBL" id="BNCP01000036">
    <property type="protein sequence ID" value="GIL86501.1"/>
    <property type="molecule type" value="Genomic_DNA"/>
</dbReference>
<gene>
    <name evidence="1" type="ORF">Vretifemale_14797</name>
</gene>
<sequence>MAGIKSHGQREALLPFLGSVGLAPMSRAAACGFRTGGPGQPAGSGQVPGVATAGATVTPTAAAAAIAVIGVKVDLTHAHALGRGWEFGPGTVDWFGAGGGVQNFFEAASAS</sequence>
<accession>A0A8J4FTP4</accession>
<keyword evidence="2" id="KW-1185">Reference proteome</keyword>
<dbReference type="Proteomes" id="UP000747110">
    <property type="component" value="Unassembled WGS sequence"/>
</dbReference>
<reference evidence="1" key="1">
    <citation type="journal article" date="2021" name="Proc. Natl. Acad. Sci. U.S.A.">
        <title>Three genomes in the algal genus Volvox reveal the fate of a haploid sex-determining region after a transition to homothallism.</title>
        <authorList>
            <person name="Yamamoto K."/>
            <person name="Hamaji T."/>
            <person name="Kawai-Toyooka H."/>
            <person name="Matsuzaki R."/>
            <person name="Takahashi F."/>
            <person name="Nishimura Y."/>
            <person name="Kawachi M."/>
            <person name="Noguchi H."/>
            <person name="Minakuchi Y."/>
            <person name="Umen J.G."/>
            <person name="Toyoda A."/>
            <person name="Nozaki H."/>
        </authorList>
    </citation>
    <scope>NUCLEOTIDE SEQUENCE</scope>
    <source>
        <strain evidence="1">NIES-3786</strain>
    </source>
</reference>
<organism evidence="1 2">
    <name type="scientific">Volvox reticuliferus</name>
    <dbReference type="NCBI Taxonomy" id="1737510"/>
    <lineage>
        <taxon>Eukaryota</taxon>
        <taxon>Viridiplantae</taxon>
        <taxon>Chlorophyta</taxon>
        <taxon>core chlorophytes</taxon>
        <taxon>Chlorophyceae</taxon>
        <taxon>CS clade</taxon>
        <taxon>Chlamydomonadales</taxon>
        <taxon>Volvocaceae</taxon>
        <taxon>Volvox</taxon>
    </lineage>
</organism>
<evidence type="ECO:0000313" key="2">
    <source>
        <dbReference type="Proteomes" id="UP000747110"/>
    </source>
</evidence>
<evidence type="ECO:0000313" key="1">
    <source>
        <dbReference type="EMBL" id="GIL86501.1"/>
    </source>
</evidence>
<protein>
    <submittedName>
        <fullName evidence="1">Uncharacterized protein</fullName>
    </submittedName>
</protein>
<name>A0A8J4FTP4_9CHLO</name>
<proteinExistence type="predicted"/>
<comment type="caution">
    <text evidence="1">The sequence shown here is derived from an EMBL/GenBank/DDBJ whole genome shotgun (WGS) entry which is preliminary data.</text>
</comment>